<feature type="region of interest" description="Disordered" evidence="1">
    <location>
        <begin position="1"/>
        <end position="24"/>
    </location>
</feature>
<dbReference type="RefSeq" id="WP_102374621.1">
    <property type="nucleotide sequence ID" value="NZ_DBFADM010000007.1"/>
</dbReference>
<comment type="caution">
    <text evidence="3">The sequence shown here is derived from an EMBL/GenBank/DDBJ whole genome shotgun (WGS) entry which is preliminary data.</text>
</comment>
<sequence length="63" mass="6707">MARKQKQDYDWLDDPFDDRKNQKPQGGCSGIALVALILAVVLVAVLGFVVVGSLGVLGDVYSG</sequence>
<keyword evidence="2" id="KW-1133">Transmembrane helix</keyword>
<evidence type="ECO:0000256" key="2">
    <source>
        <dbReference type="SAM" id="Phobius"/>
    </source>
</evidence>
<gene>
    <name evidence="3" type="ORF">AAA083_06435</name>
</gene>
<protein>
    <submittedName>
        <fullName evidence="3">Uncharacterized protein</fullName>
    </submittedName>
</protein>
<evidence type="ECO:0000313" key="4">
    <source>
        <dbReference type="Proteomes" id="UP001487305"/>
    </source>
</evidence>
<dbReference type="EMBL" id="JBBNOP010000004">
    <property type="protein sequence ID" value="MEQ3362608.1"/>
    <property type="molecule type" value="Genomic_DNA"/>
</dbReference>
<name>A0ABV1JBZ4_9ACTN</name>
<accession>A0ABV1JBZ4</accession>
<feature type="transmembrane region" description="Helical" evidence="2">
    <location>
        <begin position="30"/>
        <end position="57"/>
    </location>
</feature>
<keyword evidence="4" id="KW-1185">Reference proteome</keyword>
<proteinExistence type="predicted"/>
<organism evidence="3 4">
    <name type="scientific">Raoultibacter massiliensis</name>
    <dbReference type="NCBI Taxonomy" id="1852371"/>
    <lineage>
        <taxon>Bacteria</taxon>
        <taxon>Bacillati</taxon>
        <taxon>Actinomycetota</taxon>
        <taxon>Coriobacteriia</taxon>
        <taxon>Eggerthellales</taxon>
        <taxon>Eggerthellaceae</taxon>
        <taxon>Raoultibacter</taxon>
    </lineage>
</organism>
<keyword evidence="2" id="KW-0812">Transmembrane</keyword>
<evidence type="ECO:0000256" key="1">
    <source>
        <dbReference type="SAM" id="MobiDB-lite"/>
    </source>
</evidence>
<reference evidence="3 4" key="1">
    <citation type="submission" date="2024-04" db="EMBL/GenBank/DDBJ databases">
        <title>Human intestinal bacterial collection.</title>
        <authorList>
            <person name="Pauvert C."/>
            <person name="Hitch T.C.A."/>
            <person name="Clavel T."/>
        </authorList>
    </citation>
    <scope>NUCLEOTIDE SEQUENCE [LARGE SCALE GENOMIC DNA]</scope>
    <source>
        <strain evidence="3 4">CLA-KB-H42</strain>
    </source>
</reference>
<keyword evidence="2" id="KW-0472">Membrane</keyword>
<evidence type="ECO:0000313" key="3">
    <source>
        <dbReference type="EMBL" id="MEQ3362608.1"/>
    </source>
</evidence>
<dbReference type="Proteomes" id="UP001487305">
    <property type="component" value="Unassembled WGS sequence"/>
</dbReference>